<dbReference type="CDD" id="cd17329">
    <property type="entry name" value="MFS_MdtH_MDR_like"/>
    <property type="match status" value="1"/>
</dbReference>
<dbReference type="InterPro" id="IPR005829">
    <property type="entry name" value="Sugar_transporter_CS"/>
</dbReference>
<proteinExistence type="predicted"/>
<name>A0A4R2RXH7_9BACL</name>
<reference evidence="9 10" key="1">
    <citation type="submission" date="2019-03" db="EMBL/GenBank/DDBJ databases">
        <title>Genomic Encyclopedia of Type Strains, Phase IV (KMG-IV): sequencing the most valuable type-strain genomes for metagenomic binning, comparative biology and taxonomic classification.</title>
        <authorList>
            <person name="Goeker M."/>
        </authorList>
    </citation>
    <scope>NUCLEOTIDE SEQUENCE [LARGE SCALE GENOMIC DNA]</scope>
    <source>
        <strain evidence="9 10">DSM 46831</strain>
    </source>
</reference>
<dbReference type="AlphaFoldDB" id="A0A4R2RXH7"/>
<dbReference type="InterPro" id="IPR020846">
    <property type="entry name" value="MFS_dom"/>
</dbReference>
<keyword evidence="10" id="KW-1185">Reference proteome</keyword>
<feature type="transmembrane region" description="Helical" evidence="7">
    <location>
        <begin position="277"/>
        <end position="297"/>
    </location>
</feature>
<accession>A0A4R2RXH7</accession>
<dbReference type="InterPro" id="IPR011701">
    <property type="entry name" value="MFS"/>
</dbReference>
<dbReference type="Pfam" id="PF07690">
    <property type="entry name" value="MFS_1"/>
    <property type="match status" value="1"/>
</dbReference>
<keyword evidence="5 7" id="KW-1133">Transmembrane helix</keyword>
<evidence type="ECO:0000259" key="8">
    <source>
        <dbReference type="PROSITE" id="PS50850"/>
    </source>
</evidence>
<feature type="transmembrane region" description="Helical" evidence="7">
    <location>
        <begin position="136"/>
        <end position="157"/>
    </location>
</feature>
<feature type="transmembrane region" description="Helical" evidence="7">
    <location>
        <begin position="47"/>
        <end position="69"/>
    </location>
</feature>
<evidence type="ECO:0000256" key="1">
    <source>
        <dbReference type="ARBA" id="ARBA00004651"/>
    </source>
</evidence>
<organism evidence="9 10">
    <name type="scientific">Baia soyae</name>
    <dbReference type="NCBI Taxonomy" id="1544746"/>
    <lineage>
        <taxon>Bacteria</taxon>
        <taxon>Bacillati</taxon>
        <taxon>Bacillota</taxon>
        <taxon>Bacilli</taxon>
        <taxon>Bacillales</taxon>
        <taxon>Thermoactinomycetaceae</taxon>
        <taxon>Baia</taxon>
    </lineage>
</organism>
<evidence type="ECO:0000256" key="6">
    <source>
        <dbReference type="ARBA" id="ARBA00023136"/>
    </source>
</evidence>
<keyword evidence="2" id="KW-0813">Transport</keyword>
<dbReference type="InterPro" id="IPR036259">
    <property type="entry name" value="MFS_trans_sf"/>
</dbReference>
<dbReference type="PROSITE" id="PS50850">
    <property type="entry name" value="MFS"/>
    <property type="match status" value="1"/>
</dbReference>
<evidence type="ECO:0000313" key="10">
    <source>
        <dbReference type="Proteomes" id="UP000294746"/>
    </source>
</evidence>
<feature type="transmembrane region" description="Helical" evidence="7">
    <location>
        <begin position="163"/>
        <end position="182"/>
    </location>
</feature>
<sequence>MKNLKDIHPIGWTIIIGTMFGRFSTSMSIPFLAIYLTNVLHATPFEAGLVIAASAGIGILASFYGGFLADKIGRKKVMLVSVFGGAFVFLGFAFSHSVLAFFLVNALNGLCRSMFEPASRALLSDITEEKKRLLIFNLRYAAINIGVVFGPLVGVVLGSSKTTTPFLFAFVVYGLYGLVLVYQSKAYAKLFQKQASSEWISLRGAFHVTRTDTVFLFTILGILFCAFGYGSLTATFPQYFATLPGFEDGVKISYLMSLNAISVLVFQYPVVRIAQKFSPYTILIVGNLLICISNLSMAFTTHFFALGVVIILFTIGEILVFTLTDALVDSIAKPELKGTYFGAMGFSQLGNVLSPIVGGWLLGYFGAKQPLIVFVVLVLVTLIGIPLLLRAKYSLASKEKHTISKVA</sequence>
<evidence type="ECO:0000256" key="5">
    <source>
        <dbReference type="ARBA" id="ARBA00022989"/>
    </source>
</evidence>
<dbReference type="PANTHER" id="PTHR43414">
    <property type="entry name" value="MULTIDRUG RESISTANCE PROTEIN MDTG"/>
    <property type="match status" value="1"/>
</dbReference>
<dbReference type="EMBL" id="SLXV01000011">
    <property type="protein sequence ID" value="TCP69217.1"/>
    <property type="molecule type" value="Genomic_DNA"/>
</dbReference>
<protein>
    <submittedName>
        <fullName evidence="9">Na+/melibiose symporter-like transporter</fullName>
    </submittedName>
</protein>
<dbReference type="PROSITE" id="PS00216">
    <property type="entry name" value="SUGAR_TRANSPORT_1"/>
    <property type="match status" value="1"/>
</dbReference>
<dbReference type="RefSeq" id="WP_131848420.1">
    <property type="nucleotide sequence ID" value="NZ_SLXV01000011.1"/>
</dbReference>
<feature type="transmembrane region" description="Helical" evidence="7">
    <location>
        <begin position="213"/>
        <end position="232"/>
    </location>
</feature>
<feature type="transmembrane region" description="Helical" evidence="7">
    <location>
        <begin position="252"/>
        <end position="270"/>
    </location>
</feature>
<dbReference type="Proteomes" id="UP000294746">
    <property type="component" value="Unassembled WGS sequence"/>
</dbReference>
<evidence type="ECO:0000256" key="4">
    <source>
        <dbReference type="ARBA" id="ARBA00022692"/>
    </source>
</evidence>
<dbReference type="GO" id="GO:0022857">
    <property type="term" value="F:transmembrane transporter activity"/>
    <property type="evidence" value="ECO:0007669"/>
    <property type="project" value="InterPro"/>
</dbReference>
<dbReference type="Gene3D" id="1.20.1250.20">
    <property type="entry name" value="MFS general substrate transporter like domains"/>
    <property type="match status" value="1"/>
</dbReference>
<dbReference type="OrthoDB" id="8952229at2"/>
<evidence type="ECO:0000256" key="2">
    <source>
        <dbReference type="ARBA" id="ARBA00022448"/>
    </source>
</evidence>
<evidence type="ECO:0000256" key="7">
    <source>
        <dbReference type="SAM" id="Phobius"/>
    </source>
</evidence>
<dbReference type="PANTHER" id="PTHR43414:SF1">
    <property type="entry name" value="PEPTIDE PERMEASE"/>
    <property type="match status" value="1"/>
</dbReference>
<feature type="transmembrane region" description="Helical" evidence="7">
    <location>
        <begin position="303"/>
        <end position="328"/>
    </location>
</feature>
<feature type="domain" description="Major facilitator superfamily (MFS) profile" evidence="8">
    <location>
        <begin position="10"/>
        <end position="393"/>
    </location>
</feature>
<feature type="transmembrane region" description="Helical" evidence="7">
    <location>
        <begin position="12"/>
        <end position="35"/>
    </location>
</feature>
<gene>
    <name evidence="9" type="ORF">EDD57_11113</name>
</gene>
<dbReference type="GO" id="GO:0005886">
    <property type="term" value="C:plasma membrane"/>
    <property type="evidence" value="ECO:0007669"/>
    <property type="project" value="UniProtKB-SubCell"/>
</dbReference>
<comment type="caution">
    <text evidence="9">The sequence shown here is derived from an EMBL/GenBank/DDBJ whole genome shotgun (WGS) entry which is preliminary data.</text>
</comment>
<evidence type="ECO:0000256" key="3">
    <source>
        <dbReference type="ARBA" id="ARBA00022475"/>
    </source>
</evidence>
<comment type="subcellular location">
    <subcellularLocation>
        <location evidence="1">Cell membrane</location>
        <topology evidence="1">Multi-pass membrane protein</topology>
    </subcellularLocation>
</comment>
<keyword evidence="4 7" id="KW-0812">Transmembrane</keyword>
<keyword evidence="3" id="KW-1003">Cell membrane</keyword>
<feature type="transmembrane region" description="Helical" evidence="7">
    <location>
        <begin position="340"/>
        <end position="365"/>
    </location>
</feature>
<dbReference type="SUPFAM" id="SSF103473">
    <property type="entry name" value="MFS general substrate transporter"/>
    <property type="match status" value="1"/>
</dbReference>
<feature type="transmembrane region" description="Helical" evidence="7">
    <location>
        <begin position="371"/>
        <end position="389"/>
    </location>
</feature>
<evidence type="ECO:0000313" key="9">
    <source>
        <dbReference type="EMBL" id="TCP69217.1"/>
    </source>
</evidence>
<keyword evidence="6 7" id="KW-0472">Membrane</keyword>